<dbReference type="EMBL" id="RCHC01000004">
    <property type="protein sequence ID" value="RLL23210.1"/>
    <property type="molecule type" value="Genomic_DNA"/>
</dbReference>
<dbReference type="Proteomes" id="UP000280271">
    <property type="component" value="Unassembled WGS sequence"/>
</dbReference>
<evidence type="ECO:0000313" key="2">
    <source>
        <dbReference type="Proteomes" id="UP000280271"/>
    </source>
</evidence>
<name>A0ABX9TYU1_9GAMM</name>
<dbReference type="RefSeq" id="WP_120375996.1">
    <property type="nucleotide sequence ID" value="NZ_RCHC01000004.1"/>
</dbReference>
<proteinExistence type="predicted"/>
<sequence>MSILTVKKLEDTLSKLVAEGKKPEKILLGYKAYAELMDDRKFFETVAGSAMDPNKRKYKNIKIKVTQDEYQFEVKCTKD</sequence>
<evidence type="ECO:0000313" key="1">
    <source>
        <dbReference type="EMBL" id="RLL23210.1"/>
    </source>
</evidence>
<gene>
    <name evidence="1" type="ORF">D9K81_05520</name>
</gene>
<reference evidence="1 2" key="1">
    <citation type="submission" date="2018-09" db="EMBL/GenBank/DDBJ databases">
        <title>The draft genome of Acinetobacter sp. strains.</title>
        <authorList>
            <person name="Qin J."/>
            <person name="Feng Y."/>
            <person name="Zong Z."/>
        </authorList>
    </citation>
    <scope>NUCLEOTIDE SEQUENCE [LARGE SCALE GENOMIC DNA]</scope>
    <source>
        <strain evidence="1 2">WCHAc060005</strain>
    </source>
</reference>
<comment type="caution">
    <text evidence="1">The sequence shown here is derived from an EMBL/GenBank/DDBJ whole genome shotgun (WGS) entry which is preliminary data.</text>
</comment>
<keyword evidence="2" id="KW-1185">Reference proteome</keyword>
<organism evidence="1 2">
    <name type="scientific">Acinetobacter chengduensis</name>
    <dbReference type="NCBI Taxonomy" id="2420890"/>
    <lineage>
        <taxon>Bacteria</taxon>
        <taxon>Pseudomonadati</taxon>
        <taxon>Pseudomonadota</taxon>
        <taxon>Gammaproteobacteria</taxon>
        <taxon>Moraxellales</taxon>
        <taxon>Moraxellaceae</taxon>
        <taxon>Acinetobacter</taxon>
    </lineage>
</organism>
<accession>A0ABX9TYU1</accession>
<protein>
    <submittedName>
        <fullName evidence="1">Uncharacterized protein</fullName>
    </submittedName>
</protein>